<dbReference type="PANTHER" id="PTHR11054">
    <property type="entry name" value="6-PHOSPHOGLUCONOLACTONASE"/>
    <property type="match status" value="1"/>
</dbReference>
<evidence type="ECO:0000256" key="6">
    <source>
        <dbReference type="ARBA" id="ARBA00020337"/>
    </source>
</evidence>
<protein>
    <recommendedName>
        <fullName evidence="6 7">6-phosphogluconolactonase</fullName>
        <shortName evidence="7">6PGL</shortName>
        <ecNumber evidence="5 7">3.1.1.31</ecNumber>
    </recommendedName>
</protein>
<dbReference type="RefSeq" id="WP_145344446.1">
    <property type="nucleotide sequence ID" value="NZ_CP036261.1"/>
</dbReference>
<dbReference type="Proteomes" id="UP000319557">
    <property type="component" value="Chromosome"/>
</dbReference>
<evidence type="ECO:0000256" key="2">
    <source>
        <dbReference type="ARBA" id="ARBA00002681"/>
    </source>
</evidence>
<dbReference type="GO" id="GO:0006098">
    <property type="term" value="P:pentose-phosphate shunt"/>
    <property type="evidence" value="ECO:0007669"/>
    <property type="project" value="UniProtKB-UniPathway"/>
</dbReference>
<comment type="function">
    <text evidence="2 7">Hydrolysis of 6-phosphogluconolactone to 6-phosphogluconate.</text>
</comment>
<dbReference type="EMBL" id="CP036261">
    <property type="protein sequence ID" value="QDS87827.1"/>
    <property type="molecule type" value="Genomic_DNA"/>
</dbReference>
<evidence type="ECO:0000256" key="3">
    <source>
        <dbReference type="ARBA" id="ARBA00004961"/>
    </source>
</evidence>
<dbReference type="EC" id="3.1.1.31" evidence="5 7"/>
<reference evidence="9 10" key="1">
    <citation type="submission" date="2019-02" db="EMBL/GenBank/DDBJ databases">
        <title>Deep-cultivation of Planctomycetes and their phenomic and genomic characterization uncovers novel biology.</title>
        <authorList>
            <person name="Wiegand S."/>
            <person name="Jogler M."/>
            <person name="Boedeker C."/>
            <person name="Pinto D."/>
            <person name="Vollmers J."/>
            <person name="Rivas-Marin E."/>
            <person name="Kohn T."/>
            <person name="Peeters S.H."/>
            <person name="Heuer A."/>
            <person name="Rast P."/>
            <person name="Oberbeckmann S."/>
            <person name="Bunk B."/>
            <person name="Jeske O."/>
            <person name="Meyerdierks A."/>
            <person name="Storesund J.E."/>
            <person name="Kallscheuer N."/>
            <person name="Luecker S."/>
            <person name="Lage O.M."/>
            <person name="Pohl T."/>
            <person name="Merkel B.J."/>
            <person name="Hornburger P."/>
            <person name="Mueller R.-W."/>
            <person name="Bruemmer F."/>
            <person name="Labrenz M."/>
            <person name="Spormann A.M."/>
            <person name="Op den Camp H."/>
            <person name="Overmann J."/>
            <person name="Amann R."/>
            <person name="Jetten M.S.M."/>
            <person name="Mascher T."/>
            <person name="Medema M.H."/>
            <person name="Devos D.P."/>
            <person name="Kaster A.-K."/>
            <person name="Ovreas L."/>
            <person name="Rohde M."/>
            <person name="Galperin M.Y."/>
            <person name="Jogler C."/>
        </authorList>
    </citation>
    <scope>NUCLEOTIDE SEQUENCE [LARGE SCALE GENOMIC DNA]</scope>
    <source>
        <strain evidence="9 10">EC9</strain>
    </source>
</reference>
<comment type="similarity">
    <text evidence="4 7">Belongs to the glucosamine/galactosamine-6-phosphate isomerase family. 6-phosphogluconolactonase subfamily.</text>
</comment>
<evidence type="ECO:0000256" key="5">
    <source>
        <dbReference type="ARBA" id="ARBA00013198"/>
    </source>
</evidence>
<dbReference type="PANTHER" id="PTHR11054:SF0">
    <property type="entry name" value="6-PHOSPHOGLUCONOLACTONASE"/>
    <property type="match status" value="1"/>
</dbReference>
<evidence type="ECO:0000256" key="1">
    <source>
        <dbReference type="ARBA" id="ARBA00000832"/>
    </source>
</evidence>
<evidence type="ECO:0000313" key="9">
    <source>
        <dbReference type="EMBL" id="QDS87827.1"/>
    </source>
</evidence>
<name>A0A517LYX5_9BACT</name>
<evidence type="ECO:0000256" key="4">
    <source>
        <dbReference type="ARBA" id="ARBA00010662"/>
    </source>
</evidence>
<dbReference type="InterPro" id="IPR005900">
    <property type="entry name" value="6-phosphogluconolactonase_DevB"/>
</dbReference>
<dbReference type="AlphaFoldDB" id="A0A517LYX5"/>
<dbReference type="CDD" id="cd01400">
    <property type="entry name" value="6PGL"/>
    <property type="match status" value="1"/>
</dbReference>
<evidence type="ECO:0000259" key="8">
    <source>
        <dbReference type="Pfam" id="PF01182"/>
    </source>
</evidence>
<dbReference type="NCBIfam" id="TIGR01198">
    <property type="entry name" value="pgl"/>
    <property type="match status" value="1"/>
</dbReference>
<dbReference type="InterPro" id="IPR037171">
    <property type="entry name" value="NagB/RpiA_transferase-like"/>
</dbReference>
<gene>
    <name evidence="9" type="primary">pgl_1</name>
    <name evidence="7" type="synonym">pgl</name>
    <name evidence="9" type="ORF">EC9_20100</name>
</gene>
<organism evidence="9 10">
    <name type="scientific">Rosistilla ulvae</name>
    <dbReference type="NCBI Taxonomy" id="1930277"/>
    <lineage>
        <taxon>Bacteria</taxon>
        <taxon>Pseudomonadati</taxon>
        <taxon>Planctomycetota</taxon>
        <taxon>Planctomycetia</taxon>
        <taxon>Pirellulales</taxon>
        <taxon>Pirellulaceae</taxon>
        <taxon>Rosistilla</taxon>
    </lineage>
</organism>
<dbReference type="Pfam" id="PF01182">
    <property type="entry name" value="Glucosamine_iso"/>
    <property type="match status" value="1"/>
</dbReference>
<keyword evidence="7 9" id="KW-0378">Hydrolase</keyword>
<dbReference type="Gene3D" id="3.40.50.1360">
    <property type="match status" value="1"/>
</dbReference>
<dbReference type="GO" id="GO:0005975">
    <property type="term" value="P:carbohydrate metabolic process"/>
    <property type="evidence" value="ECO:0007669"/>
    <property type="project" value="UniProtKB-UniRule"/>
</dbReference>
<dbReference type="GO" id="GO:0017057">
    <property type="term" value="F:6-phosphogluconolactonase activity"/>
    <property type="evidence" value="ECO:0007669"/>
    <property type="project" value="UniProtKB-UniRule"/>
</dbReference>
<comment type="catalytic activity">
    <reaction evidence="1 7">
        <text>6-phospho-D-glucono-1,5-lactone + H2O = 6-phospho-D-gluconate + H(+)</text>
        <dbReference type="Rhea" id="RHEA:12556"/>
        <dbReference type="ChEBI" id="CHEBI:15377"/>
        <dbReference type="ChEBI" id="CHEBI:15378"/>
        <dbReference type="ChEBI" id="CHEBI:57955"/>
        <dbReference type="ChEBI" id="CHEBI:58759"/>
        <dbReference type="EC" id="3.1.1.31"/>
    </reaction>
</comment>
<dbReference type="InterPro" id="IPR006148">
    <property type="entry name" value="Glc/Gal-6P_isomerase"/>
</dbReference>
<evidence type="ECO:0000256" key="7">
    <source>
        <dbReference type="RuleBase" id="RU365095"/>
    </source>
</evidence>
<feature type="domain" description="Glucosamine/galactosamine-6-phosphate isomerase" evidence="8">
    <location>
        <begin position="16"/>
        <end position="234"/>
    </location>
</feature>
<sequence length="245" mass="27093">MTKPTLGSLEVFDDIASISRQACDDLIPLCCDAIAARGVCRIALAGGSTPKLLYRLMAENQQAFDWAKIELFWGDERNVLPEDDDSNFRMVREAMLDHVPIPEANVFRVPIDPADPAATALQYEATLKAQFGGDSLQWDLVLLGMGDDAHTASLFPQTTAIDSSDRLFVENWVEKFDTFRQTLTAPAINSARNVWFLIGGAGKREALQHVWGDRQAPAEFPSQLIRPSAGKLRWMIAIDAMPETA</sequence>
<keyword evidence="10" id="KW-1185">Reference proteome</keyword>
<comment type="pathway">
    <text evidence="3 7">Carbohydrate degradation; pentose phosphate pathway; D-ribulose 5-phosphate from D-glucose 6-phosphate (oxidative stage): step 2/3.</text>
</comment>
<dbReference type="OrthoDB" id="9810967at2"/>
<accession>A0A517LYX5</accession>
<dbReference type="UniPathway" id="UPA00115">
    <property type="reaction ID" value="UER00409"/>
</dbReference>
<dbReference type="SUPFAM" id="SSF100950">
    <property type="entry name" value="NagB/RpiA/CoA transferase-like"/>
    <property type="match status" value="1"/>
</dbReference>
<dbReference type="KEGG" id="ruv:EC9_20100"/>
<evidence type="ECO:0000313" key="10">
    <source>
        <dbReference type="Proteomes" id="UP000319557"/>
    </source>
</evidence>
<proteinExistence type="inferred from homology"/>
<dbReference type="InterPro" id="IPR039104">
    <property type="entry name" value="6PGL"/>
</dbReference>